<dbReference type="HOGENOM" id="CLU_2597689_0_0_2"/>
<organism evidence="2 3">
    <name type="scientific">Methanosarcina barkeri str. Wiesmoor</name>
    <dbReference type="NCBI Taxonomy" id="1434109"/>
    <lineage>
        <taxon>Archaea</taxon>
        <taxon>Methanobacteriati</taxon>
        <taxon>Methanobacteriota</taxon>
        <taxon>Stenosarchaea group</taxon>
        <taxon>Methanomicrobia</taxon>
        <taxon>Methanosarcinales</taxon>
        <taxon>Methanosarcinaceae</taxon>
        <taxon>Methanosarcina</taxon>
    </lineage>
</organism>
<dbReference type="Proteomes" id="UP000033038">
    <property type="component" value="Chromosome"/>
</dbReference>
<gene>
    <name evidence="2" type="ORF">MSBRW_1505</name>
</gene>
<proteinExistence type="predicted"/>
<feature type="domain" description="DUF4277" evidence="1">
    <location>
        <begin position="10"/>
        <end position="63"/>
    </location>
</feature>
<dbReference type="PATRIC" id="fig|1434109.4.peg.1896"/>
<evidence type="ECO:0000313" key="2">
    <source>
        <dbReference type="EMBL" id="AKB50758.1"/>
    </source>
</evidence>
<dbReference type="InterPro" id="IPR025457">
    <property type="entry name" value="DUF4277"/>
</dbReference>
<name>A0A0E3QIX3_METBA</name>
<reference evidence="2 3" key="1">
    <citation type="submission" date="2014-07" db="EMBL/GenBank/DDBJ databases">
        <title>Methanogenic archaea and the global carbon cycle.</title>
        <authorList>
            <person name="Henriksen J.R."/>
            <person name="Luke J."/>
            <person name="Reinhart S."/>
            <person name="Benedict M.N."/>
            <person name="Youngblut N.D."/>
            <person name="Metcalf M.E."/>
            <person name="Whitaker R.J."/>
            <person name="Metcalf W.W."/>
        </authorList>
    </citation>
    <scope>NUCLEOTIDE SEQUENCE [LARGE SCALE GENOMIC DNA]</scope>
    <source>
        <strain evidence="2 3">Wiesmoor</strain>
    </source>
</reference>
<accession>A0A0E3QIX3</accession>
<dbReference type="EMBL" id="CP009526">
    <property type="protein sequence ID" value="AKB50758.1"/>
    <property type="molecule type" value="Genomic_DNA"/>
</dbReference>
<evidence type="ECO:0000313" key="3">
    <source>
        <dbReference type="Proteomes" id="UP000033038"/>
    </source>
</evidence>
<dbReference type="Pfam" id="PF14104">
    <property type="entry name" value="DUF4277"/>
    <property type="match status" value="1"/>
</dbReference>
<sequence length="79" mass="8908">MNLVFQAIHFGHNGLTAGVFDELGISDMIDALLLKKRSGHNISHSTVVLKAMFLNVLGFTEHRPWFSKIHFGHTLKPMH</sequence>
<protein>
    <submittedName>
        <fullName evidence="2">Mobile element protein</fullName>
    </submittedName>
</protein>
<dbReference type="KEGG" id="mbw:MSBRW_1505"/>
<dbReference type="AlphaFoldDB" id="A0A0E3QIX3"/>
<evidence type="ECO:0000259" key="1">
    <source>
        <dbReference type="Pfam" id="PF14104"/>
    </source>
</evidence>